<feature type="region of interest" description="Disordered" evidence="1">
    <location>
        <begin position="66"/>
        <end position="93"/>
    </location>
</feature>
<dbReference type="Proteomes" id="UP001457282">
    <property type="component" value="Unassembled WGS sequence"/>
</dbReference>
<evidence type="ECO:0000313" key="3">
    <source>
        <dbReference type="Proteomes" id="UP001457282"/>
    </source>
</evidence>
<dbReference type="EMBL" id="JBEDUW010000002">
    <property type="protein sequence ID" value="KAK9944136.1"/>
    <property type="molecule type" value="Genomic_DNA"/>
</dbReference>
<protein>
    <submittedName>
        <fullName evidence="2">Uncharacterized protein</fullName>
    </submittedName>
</protein>
<sequence>MEETKDLELIISQLDERIKSLTYSKKEDQIVSRQQLQRTIDEAREVLNGLRKLVADFEAQLAAAEEKVNGGSAAEDDARKEVSAAKAEVESQNAKLEEVQNRLNNLDRPSDHLVQDVDIGSCGIRMV</sequence>
<evidence type="ECO:0000256" key="1">
    <source>
        <dbReference type="SAM" id="MobiDB-lite"/>
    </source>
</evidence>
<feature type="compositionally biased region" description="Basic and acidic residues" evidence="1">
    <location>
        <begin position="76"/>
        <end position="93"/>
    </location>
</feature>
<dbReference type="AlphaFoldDB" id="A0AAW1Y5X5"/>
<name>A0AAW1Y5X5_RUBAR</name>
<accession>A0AAW1Y5X5</accession>
<keyword evidence="3" id="KW-1185">Reference proteome</keyword>
<reference evidence="2 3" key="1">
    <citation type="journal article" date="2023" name="G3 (Bethesda)">
        <title>A chromosome-length genome assembly and annotation of blackberry (Rubus argutus, cv. 'Hillquist').</title>
        <authorList>
            <person name="Bruna T."/>
            <person name="Aryal R."/>
            <person name="Dudchenko O."/>
            <person name="Sargent D.J."/>
            <person name="Mead D."/>
            <person name="Buti M."/>
            <person name="Cavallini A."/>
            <person name="Hytonen T."/>
            <person name="Andres J."/>
            <person name="Pham M."/>
            <person name="Weisz D."/>
            <person name="Mascagni F."/>
            <person name="Usai G."/>
            <person name="Natali L."/>
            <person name="Bassil N."/>
            <person name="Fernandez G.E."/>
            <person name="Lomsadze A."/>
            <person name="Armour M."/>
            <person name="Olukolu B."/>
            <person name="Poorten T."/>
            <person name="Britton C."/>
            <person name="Davik J."/>
            <person name="Ashrafi H."/>
            <person name="Aiden E.L."/>
            <person name="Borodovsky M."/>
            <person name="Worthington M."/>
        </authorList>
    </citation>
    <scope>NUCLEOTIDE SEQUENCE [LARGE SCALE GENOMIC DNA]</scope>
    <source>
        <strain evidence="2">PI 553951</strain>
    </source>
</reference>
<gene>
    <name evidence="2" type="ORF">M0R45_009718</name>
</gene>
<dbReference type="Gene3D" id="1.10.287.1490">
    <property type="match status" value="1"/>
</dbReference>
<proteinExistence type="predicted"/>
<comment type="caution">
    <text evidence="2">The sequence shown here is derived from an EMBL/GenBank/DDBJ whole genome shotgun (WGS) entry which is preliminary data.</text>
</comment>
<evidence type="ECO:0000313" key="2">
    <source>
        <dbReference type="EMBL" id="KAK9944136.1"/>
    </source>
</evidence>
<organism evidence="2 3">
    <name type="scientific">Rubus argutus</name>
    <name type="common">Southern blackberry</name>
    <dbReference type="NCBI Taxonomy" id="59490"/>
    <lineage>
        <taxon>Eukaryota</taxon>
        <taxon>Viridiplantae</taxon>
        <taxon>Streptophyta</taxon>
        <taxon>Embryophyta</taxon>
        <taxon>Tracheophyta</taxon>
        <taxon>Spermatophyta</taxon>
        <taxon>Magnoliopsida</taxon>
        <taxon>eudicotyledons</taxon>
        <taxon>Gunneridae</taxon>
        <taxon>Pentapetalae</taxon>
        <taxon>rosids</taxon>
        <taxon>fabids</taxon>
        <taxon>Rosales</taxon>
        <taxon>Rosaceae</taxon>
        <taxon>Rosoideae</taxon>
        <taxon>Rosoideae incertae sedis</taxon>
        <taxon>Rubus</taxon>
    </lineage>
</organism>